<keyword evidence="6 8" id="KW-0408">Iron</keyword>
<keyword evidence="5 8" id="KW-0249">Electron transport</keyword>
<evidence type="ECO:0000256" key="4">
    <source>
        <dbReference type="ARBA" id="ARBA00022723"/>
    </source>
</evidence>
<evidence type="ECO:0000256" key="1">
    <source>
        <dbReference type="ARBA" id="ARBA00001966"/>
    </source>
</evidence>
<evidence type="ECO:0000256" key="3">
    <source>
        <dbReference type="ARBA" id="ARBA00022485"/>
    </source>
</evidence>
<comment type="function">
    <text evidence="8">Ferredoxins are iron-sulfur proteins that transfer electrons in a wide variety of metabolic reactions.</text>
</comment>
<organism evidence="10 11">
    <name type="scientific">Chroococcidiopsis thermalis (strain PCC 7203)</name>
    <dbReference type="NCBI Taxonomy" id="251229"/>
    <lineage>
        <taxon>Bacteria</taxon>
        <taxon>Bacillati</taxon>
        <taxon>Cyanobacteriota</taxon>
        <taxon>Cyanophyceae</taxon>
        <taxon>Chroococcidiopsidales</taxon>
        <taxon>Chroococcidiopsidaceae</taxon>
        <taxon>Chroococcidiopsis</taxon>
    </lineage>
</organism>
<dbReference type="Gene3D" id="3.30.70.20">
    <property type="match status" value="1"/>
</dbReference>
<evidence type="ECO:0000313" key="10">
    <source>
        <dbReference type="EMBL" id="AFY88696.1"/>
    </source>
</evidence>
<feature type="domain" description="4Fe-4S ferredoxin-type" evidence="9">
    <location>
        <begin position="11"/>
        <end position="40"/>
    </location>
</feature>
<name>K9U2N6_CHRTP</name>
<dbReference type="InterPro" id="IPR000813">
    <property type="entry name" value="7Fe_ferredoxin"/>
</dbReference>
<dbReference type="InterPro" id="IPR017900">
    <property type="entry name" value="4Fe4S_Fe_S_CS"/>
</dbReference>
<dbReference type="GO" id="GO:0051539">
    <property type="term" value="F:4 iron, 4 sulfur cluster binding"/>
    <property type="evidence" value="ECO:0007669"/>
    <property type="project" value="UniProtKB-UniRule"/>
</dbReference>
<dbReference type="SUPFAM" id="SSF54862">
    <property type="entry name" value="4Fe-4S ferredoxins"/>
    <property type="match status" value="1"/>
</dbReference>
<evidence type="ECO:0000256" key="6">
    <source>
        <dbReference type="ARBA" id="ARBA00023004"/>
    </source>
</evidence>
<evidence type="ECO:0000256" key="5">
    <source>
        <dbReference type="ARBA" id="ARBA00022982"/>
    </source>
</evidence>
<evidence type="ECO:0000259" key="9">
    <source>
        <dbReference type="PROSITE" id="PS51379"/>
    </source>
</evidence>
<gene>
    <name evidence="10" type="ORF">Chro_3231</name>
</gene>
<dbReference type="InterPro" id="IPR017896">
    <property type="entry name" value="4Fe4S_Fe-S-bd"/>
</dbReference>
<sequence length="85" mass="9047">MGKSILNGDVMGYTIIANTCEGIGDCIDACPVACIYPGSGKNAKDTDWNWIDFTSCIDCGICLQVCPVEGAILSEERPDLQKTNA</sequence>
<dbReference type="Pfam" id="PF12838">
    <property type="entry name" value="Fer4_7"/>
    <property type="match status" value="1"/>
</dbReference>
<keyword evidence="2 8" id="KW-0813">Transport</keyword>
<dbReference type="InParanoid" id="K9U2N6"/>
<dbReference type="PRINTS" id="PR00354">
    <property type="entry name" value="7FE8SFRDOXIN"/>
</dbReference>
<proteinExistence type="predicted"/>
<dbReference type="AlphaFoldDB" id="K9U2N6"/>
<dbReference type="KEGG" id="cthe:Chro_3231"/>
<evidence type="ECO:0000256" key="2">
    <source>
        <dbReference type="ARBA" id="ARBA00022448"/>
    </source>
</evidence>
<reference evidence="10 11" key="1">
    <citation type="submission" date="2012-06" db="EMBL/GenBank/DDBJ databases">
        <title>Finished chromosome of genome of Chroococcidiopsis thermalis PCC 7203.</title>
        <authorList>
            <consortium name="US DOE Joint Genome Institute"/>
            <person name="Gugger M."/>
            <person name="Coursin T."/>
            <person name="Rippka R."/>
            <person name="Tandeau De Marsac N."/>
            <person name="Huntemann M."/>
            <person name="Wei C.-L."/>
            <person name="Han J."/>
            <person name="Detter J.C."/>
            <person name="Han C."/>
            <person name="Tapia R."/>
            <person name="Davenport K."/>
            <person name="Daligault H."/>
            <person name="Erkkila T."/>
            <person name="Gu W."/>
            <person name="Munk A.C.C."/>
            <person name="Teshima H."/>
            <person name="Xu Y."/>
            <person name="Chain P."/>
            <person name="Chen A."/>
            <person name="Krypides N."/>
            <person name="Mavromatis K."/>
            <person name="Markowitz V."/>
            <person name="Szeto E."/>
            <person name="Ivanova N."/>
            <person name="Mikhailova N."/>
            <person name="Ovchinnikova G."/>
            <person name="Pagani I."/>
            <person name="Pati A."/>
            <person name="Goodwin L."/>
            <person name="Peters L."/>
            <person name="Pitluck S."/>
            <person name="Woyke T."/>
            <person name="Kerfeld C."/>
        </authorList>
    </citation>
    <scope>NUCLEOTIDE SEQUENCE [LARGE SCALE GENOMIC DNA]</scope>
    <source>
        <strain evidence="10 11">PCC 7203</strain>
    </source>
</reference>
<comment type="cofactor">
    <cofactor evidence="1 8">
        <name>[4Fe-4S] cluster</name>
        <dbReference type="ChEBI" id="CHEBI:49883"/>
    </cofactor>
</comment>
<dbReference type="HOGENOM" id="CLU_139698_0_1_3"/>
<evidence type="ECO:0000313" key="11">
    <source>
        <dbReference type="Proteomes" id="UP000010384"/>
    </source>
</evidence>
<evidence type="ECO:0000256" key="8">
    <source>
        <dbReference type="RuleBase" id="RU365098"/>
    </source>
</evidence>
<dbReference type="EMBL" id="CP003597">
    <property type="protein sequence ID" value="AFY88696.1"/>
    <property type="molecule type" value="Genomic_DNA"/>
</dbReference>
<dbReference type="GO" id="GO:0009055">
    <property type="term" value="F:electron transfer activity"/>
    <property type="evidence" value="ECO:0007669"/>
    <property type="project" value="UniProtKB-UniRule"/>
</dbReference>
<dbReference type="PROSITE" id="PS51379">
    <property type="entry name" value="4FE4S_FER_2"/>
    <property type="match status" value="2"/>
</dbReference>
<dbReference type="Proteomes" id="UP000010384">
    <property type="component" value="Chromosome"/>
</dbReference>
<dbReference type="eggNOG" id="COG1146">
    <property type="taxonomic scope" value="Bacteria"/>
</dbReference>
<protein>
    <recommendedName>
        <fullName evidence="8">Ferredoxin</fullName>
    </recommendedName>
</protein>
<dbReference type="PROSITE" id="PS00198">
    <property type="entry name" value="4FE4S_FER_1"/>
    <property type="match status" value="1"/>
</dbReference>
<accession>K9U2N6</accession>
<dbReference type="STRING" id="251229.Chro_3231"/>
<evidence type="ECO:0000256" key="7">
    <source>
        <dbReference type="ARBA" id="ARBA00023014"/>
    </source>
</evidence>
<keyword evidence="3 8" id="KW-0004">4Fe-4S</keyword>
<keyword evidence="7 8" id="KW-0411">Iron-sulfur</keyword>
<dbReference type="GO" id="GO:0046872">
    <property type="term" value="F:metal ion binding"/>
    <property type="evidence" value="ECO:0007669"/>
    <property type="project" value="UniProtKB-UniRule"/>
</dbReference>
<keyword evidence="4 8" id="KW-0479">Metal-binding</keyword>
<keyword evidence="11" id="KW-1185">Reference proteome</keyword>
<feature type="domain" description="4Fe-4S ferredoxin-type" evidence="9">
    <location>
        <begin position="47"/>
        <end position="77"/>
    </location>
</feature>